<dbReference type="Pfam" id="PF00270">
    <property type="entry name" value="DEAD"/>
    <property type="match status" value="1"/>
</dbReference>
<evidence type="ECO:0000259" key="13">
    <source>
        <dbReference type="PROSITE" id="PS50206"/>
    </source>
</evidence>
<dbReference type="Pfam" id="PF00271">
    <property type="entry name" value="Helicase_C"/>
    <property type="match status" value="1"/>
</dbReference>
<dbReference type="InterPro" id="IPR001763">
    <property type="entry name" value="Rhodanese-like_dom"/>
</dbReference>
<dbReference type="RefSeq" id="WP_090796707.1">
    <property type="nucleotide sequence ID" value="NZ_BOND01000037.1"/>
</dbReference>
<dbReference type="GO" id="GO:0003677">
    <property type="term" value="F:DNA binding"/>
    <property type="evidence" value="ECO:0007669"/>
    <property type="project" value="UniProtKB-KW"/>
</dbReference>
<evidence type="ECO:0000256" key="4">
    <source>
        <dbReference type="ARBA" id="ARBA00022801"/>
    </source>
</evidence>
<dbReference type="GO" id="GO:0006281">
    <property type="term" value="P:DNA repair"/>
    <property type="evidence" value="ECO:0007669"/>
    <property type="project" value="TreeGrafter"/>
</dbReference>
<dbReference type="OrthoDB" id="9760034at2"/>
<dbReference type="PROSITE" id="PS51192">
    <property type="entry name" value="HELICASE_ATP_BIND_1"/>
    <property type="match status" value="1"/>
</dbReference>
<evidence type="ECO:0000256" key="2">
    <source>
        <dbReference type="ARBA" id="ARBA00022723"/>
    </source>
</evidence>
<keyword evidence="6" id="KW-0067">ATP-binding</keyword>
<keyword evidence="17" id="KW-1185">Reference proteome</keyword>
<evidence type="ECO:0000259" key="15">
    <source>
        <dbReference type="PROSITE" id="PS51194"/>
    </source>
</evidence>
<dbReference type="InterPro" id="IPR032284">
    <property type="entry name" value="RecQ_Zn-bd"/>
</dbReference>
<dbReference type="AlphaFoldDB" id="A0A1H3SA41"/>
<keyword evidence="7" id="KW-0238">DNA-binding</keyword>
<dbReference type="GO" id="GO:0046872">
    <property type="term" value="F:metal ion binding"/>
    <property type="evidence" value="ECO:0007669"/>
    <property type="project" value="UniProtKB-KW"/>
</dbReference>
<dbReference type="PANTHER" id="PTHR13710">
    <property type="entry name" value="DNA HELICASE RECQ FAMILY MEMBER"/>
    <property type="match status" value="1"/>
</dbReference>
<evidence type="ECO:0000256" key="12">
    <source>
        <dbReference type="ARBA" id="ARBA00044550"/>
    </source>
</evidence>
<evidence type="ECO:0000256" key="10">
    <source>
        <dbReference type="ARBA" id="ARBA00034808"/>
    </source>
</evidence>
<comment type="similarity">
    <text evidence="1">Belongs to the helicase family. RecQ subfamily.</text>
</comment>
<dbReference type="PROSITE" id="PS50206">
    <property type="entry name" value="RHODANESE_3"/>
    <property type="match status" value="1"/>
</dbReference>
<dbReference type="GO" id="GO:0016787">
    <property type="term" value="F:hydrolase activity"/>
    <property type="evidence" value="ECO:0007669"/>
    <property type="project" value="UniProtKB-KW"/>
</dbReference>
<keyword evidence="4" id="KW-0378">Hydrolase</keyword>
<dbReference type="EC" id="5.6.2.4" evidence="10"/>
<dbReference type="SMART" id="SM00487">
    <property type="entry name" value="DEXDc"/>
    <property type="match status" value="1"/>
</dbReference>
<feature type="domain" description="Helicase C-terminal" evidence="15">
    <location>
        <begin position="229"/>
        <end position="382"/>
    </location>
</feature>
<sequence length="546" mass="58907">MKPTFTALRLRRAARTLFGWKTLRPGQLDAMRAILRGHDVLAVMPTGAGKSALYQVPATQLPGPTVVISPLLALQQDQIGGLERRGAAPLKAVRVSSAETPRQQQAALAALRDGSAEFLFITPEQLADPDRLAEVKACKPSLVAVDEAHCISAWGHDFRPDYLALGHVIRQLGRPPVVALTATASPPVRDDIVARLGLQRPKVMVTGLDRPNLFLEATHCPTEDYRWRWLKALLAEGETPGIVYVPTRRGAEELATRLRAAGHEAAHYHGGMATGARETLHEEFLADKVPIMVATSAFGMGIDKPNIRWVAHVALPDSPDSYLQEIGRAGRDGLPARTLLLWRAEDEGLQRFFTGALPALDDLRDLAAVLHADGPLTKAALRERTGFGARKLGQLVALLEHVGGAVTRSGGKIGSPRYAPQPAEAAALALAEAERQQNLSKSRTDMMRGYAQARGCRSQTLLAYFGEKMNHICGHCDNCVAGRGLPDNGAVGPFPVHSTVRHAEWGGGMVMGYEADRMTVLFDEVGYKTLSVPVVSEQGLLVADPS</sequence>
<accession>A0A1H3SA41</accession>
<dbReference type="Proteomes" id="UP000199632">
    <property type="component" value="Unassembled WGS sequence"/>
</dbReference>
<proteinExistence type="inferred from homology"/>
<evidence type="ECO:0000256" key="11">
    <source>
        <dbReference type="ARBA" id="ARBA00044535"/>
    </source>
</evidence>
<evidence type="ECO:0000313" key="17">
    <source>
        <dbReference type="Proteomes" id="UP000199632"/>
    </source>
</evidence>
<dbReference type="GO" id="GO:0030894">
    <property type="term" value="C:replisome"/>
    <property type="evidence" value="ECO:0007669"/>
    <property type="project" value="TreeGrafter"/>
</dbReference>
<dbReference type="InterPro" id="IPR001650">
    <property type="entry name" value="Helicase_C-like"/>
</dbReference>
<feature type="domain" description="Rhodanese" evidence="13">
    <location>
        <begin position="251"/>
        <end position="284"/>
    </location>
</feature>
<feature type="domain" description="Helicase ATP-binding" evidence="14">
    <location>
        <begin position="31"/>
        <end position="202"/>
    </location>
</feature>
<dbReference type="GO" id="GO:0009378">
    <property type="term" value="F:four-way junction helicase activity"/>
    <property type="evidence" value="ECO:0007669"/>
    <property type="project" value="TreeGrafter"/>
</dbReference>
<dbReference type="CDD" id="cd17920">
    <property type="entry name" value="DEXHc_RecQ"/>
    <property type="match status" value="1"/>
</dbReference>
<evidence type="ECO:0000256" key="1">
    <source>
        <dbReference type="ARBA" id="ARBA00005446"/>
    </source>
</evidence>
<keyword evidence="2" id="KW-0479">Metal-binding</keyword>
<dbReference type="InterPro" id="IPR014001">
    <property type="entry name" value="Helicase_ATP-bd"/>
</dbReference>
<protein>
    <recommendedName>
        <fullName evidence="11">ATP-dependent DNA helicase RecQ</fullName>
        <ecNumber evidence="10">5.6.2.4</ecNumber>
    </recommendedName>
    <alternativeName>
        <fullName evidence="12">DNA 3'-5' helicase RecQ</fullName>
    </alternativeName>
</protein>
<dbReference type="GO" id="GO:0043590">
    <property type="term" value="C:bacterial nucleoid"/>
    <property type="evidence" value="ECO:0007669"/>
    <property type="project" value="TreeGrafter"/>
</dbReference>
<dbReference type="GO" id="GO:0043138">
    <property type="term" value="F:3'-5' DNA helicase activity"/>
    <property type="evidence" value="ECO:0007669"/>
    <property type="project" value="UniProtKB-EC"/>
</dbReference>
<comment type="catalytic activity">
    <reaction evidence="9">
        <text>Couples ATP hydrolysis with the unwinding of duplex DNA by translocating in the 3'-5' direction.</text>
        <dbReference type="EC" id="5.6.2.4"/>
    </reaction>
</comment>
<dbReference type="Pfam" id="PF16124">
    <property type="entry name" value="RecQ_Zn_bind"/>
    <property type="match status" value="1"/>
</dbReference>
<evidence type="ECO:0000256" key="6">
    <source>
        <dbReference type="ARBA" id="ARBA00022840"/>
    </source>
</evidence>
<dbReference type="STRING" id="137265.SAMN05421684_4720"/>
<evidence type="ECO:0000313" key="16">
    <source>
        <dbReference type="EMBL" id="SDZ34425.1"/>
    </source>
</evidence>
<reference evidence="17" key="1">
    <citation type="submission" date="2016-10" db="EMBL/GenBank/DDBJ databases">
        <authorList>
            <person name="Varghese N."/>
            <person name="Submissions S."/>
        </authorList>
    </citation>
    <scope>NUCLEOTIDE SEQUENCE [LARGE SCALE GENOMIC DNA]</scope>
    <source>
        <strain evidence="17">DSM 44718</strain>
    </source>
</reference>
<evidence type="ECO:0000256" key="8">
    <source>
        <dbReference type="ARBA" id="ARBA00023235"/>
    </source>
</evidence>
<organism evidence="16 17">
    <name type="scientific">Asanoa ishikariensis</name>
    <dbReference type="NCBI Taxonomy" id="137265"/>
    <lineage>
        <taxon>Bacteria</taxon>
        <taxon>Bacillati</taxon>
        <taxon>Actinomycetota</taxon>
        <taxon>Actinomycetes</taxon>
        <taxon>Micromonosporales</taxon>
        <taxon>Micromonosporaceae</taxon>
        <taxon>Asanoa</taxon>
    </lineage>
</organism>
<gene>
    <name evidence="16" type="ORF">SAMN05421684_4720</name>
</gene>
<dbReference type="GO" id="GO:0005737">
    <property type="term" value="C:cytoplasm"/>
    <property type="evidence" value="ECO:0007669"/>
    <property type="project" value="TreeGrafter"/>
</dbReference>
<evidence type="ECO:0000256" key="7">
    <source>
        <dbReference type="ARBA" id="ARBA00023125"/>
    </source>
</evidence>
<dbReference type="SMART" id="SM00490">
    <property type="entry name" value="HELICc"/>
    <property type="match status" value="1"/>
</dbReference>
<keyword evidence="5 16" id="KW-0347">Helicase</keyword>
<dbReference type="EMBL" id="FNQB01000002">
    <property type="protein sequence ID" value="SDZ34425.1"/>
    <property type="molecule type" value="Genomic_DNA"/>
</dbReference>
<dbReference type="InterPro" id="IPR011545">
    <property type="entry name" value="DEAD/DEAH_box_helicase_dom"/>
</dbReference>
<evidence type="ECO:0000256" key="5">
    <source>
        <dbReference type="ARBA" id="ARBA00022806"/>
    </source>
</evidence>
<keyword evidence="3" id="KW-0547">Nucleotide-binding</keyword>
<dbReference type="SUPFAM" id="SSF52540">
    <property type="entry name" value="P-loop containing nucleoside triphosphate hydrolases"/>
    <property type="match status" value="1"/>
</dbReference>
<evidence type="ECO:0000259" key="14">
    <source>
        <dbReference type="PROSITE" id="PS51192"/>
    </source>
</evidence>
<dbReference type="Gene3D" id="3.40.50.300">
    <property type="entry name" value="P-loop containing nucleotide triphosphate hydrolases"/>
    <property type="match status" value="2"/>
</dbReference>
<evidence type="ECO:0000256" key="3">
    <source>
        <dbReference type="ARBA" id="ARBA00022741"/>
    </source>
</evidence>
<evidence type="ECO:0000256" key="9">
    <source>
        <dbReference type="ARBA" id="ARBA00034617"/>
    </source>
</evidence>
<name>A0A1H3SA41_9ACTN</name>
<dbReference type="PROSITE" id="PS51194">
    <property type="entry name" value="HELICASE_CTER"/>
    <property type="match status" value="1"/>
</dbReference>
<dbReference type="GO" id="GO:0005524">
    <property type="term" value="F:ATP binding"/>
    <property type="evidence" value="ECO:0007669"/>
    <property type="project" value="UniProtKB-KW"/>
</dbReference>
<dbReference type="PANTHER" id="PTHR13710:SF105">
    <property type="entry name" value="ATP-DEPENDENT DNA HELICASE Q1"/>
    <property type="match status" value="1"/>
</dbReference>
<dbReference type="GO" id="GO:0006310">
    <property type="term" value="P:DNA recombination"/>
    <property type="evidence" value="ECO:0007669"/>
    <property type="project" value="InterPro"/>
</dbReference>
<keyword evidence="8" id="KW-0413">Isomerase</keyword>
<dbReference type="InterPro" id="IPR004589">
    <property type="entry name" value="DNA_helicase_ATP-dep_RecQ"/>
</dbReference>
<dbReference type="NCBIfam" id="TIGR00614">
    <property type="entry name" value="recQ_fam"/>
    <property type="match status" value="1"/>
</dbReference>
<dbReference type="InterPro" id="IPR027417">
    <property type="entry name" value="P-loop_NTPase"/>
</dbReference>